<dbReference type="Proteomes" id="UP000198923">
    <property type="component" value="Unassembled WGS sequence"/>
</dbReference>
<dbReference type="STRING" id="504805.SAMN05421505_12033"/>
<dbReference type="EMBL" id="FNCN01000020">
    <property type="protein sequence ID" value="SDH67437.1"/>
    <property type="molecule type" value="Genomic_DNA"/>
</dbReference>
<protein>
    <submittedName>
        <fullName evidence="1">VCBS repeat-containing protein</fullName>
    </submittedName>
</protein>
<dbReference type="AlphaFoldDB" id="A0A1G8EC54"/>
<gene>
    <name evidence="1" type="ORF">SAMN05421505_12033</name>
</gene>
<evidence type="ECO:0000313" key="2">
    <source>
        <dbReference type="Proteomes" id="UP000198923"/>
    </source>
</evidence>
<dbReference type="InterPro" id="IPR010221">
    <property type="entry name" value="VCBS_dom"/>
</dbReference>
<keyword evidence="2" id="KW-1185">Reference proteome</keyword>
<organism evidence="1 2">
    <name type="scientific">Sinosporangium album</name>
    <dbReference type="NCBI Taxonomy" id="504805"/>
    <lineage>
        <taxon>Bacteria</taxon>
        <taxon>Bacillati</taxon>
        <taxon>Actinomycetota</taxon>
        <taxon>Actinomycetes</taxon>
        <taxon>Streptosporangiales</taxon>
        <taxon>Streptosporangiaceae</taxon>
        <taxon>Sinosporangium</taxon>
    </lineage>
</organism>
<accession>A0A1G8EC54</accession>
<proteinExistence type="predicted"/>
<evidence type="ECO:0000313" key="1">
    <source>
        <dbReference type="EMBL" id="SDH67437.1"/>
    </source>
</evidence>
<sequence length="68" mass="7642">MTGKTLRVTDVRSGAEIGTMTLDEDGEWQFTGEADQLVASRLERGWSNDRIWRSYDGWSNGYIKVASA</sequence>
<name>A0A1G8EC54_9ACTN</name>
<reference evidence="1 2" key="1">
    <citation type="submission" date="2016-10" db="EMBL/GenBank/DDBJ databases">
        <authorList>
            <person name="de Groot N.N."/>
        </authorList>
    </citation>
    <scope>NUCLEOTIDE SEQUENCE [LARGE SCALE GENOMIC DNA]</scope>
    <source>
        <strain evidence="1 2">CPCC 201354</strain>
    </source>
</reference>
<dbReference type="NCBIfam" id="TIGR01965">
    <property type="entry name" value="VCBS_repeat"/>
    <property type="match status" value="1"/>
</dbReference>
<dbReference type="RefSeq" id="WP_093172155.1">
    <property type="nucleotide sequence ID" value="NZ_FNCN01000020.1"/>
</dbReference>